<keyword evidence="3" id="KW-1185">Reference proteome</keyword>
<evidence type="ECO:0000313" key="2">
    <source>
        <dbReference type="EMBL" id="KAK5635088.1"/>
    </source>
</evidence>
<protein>
    <submittedName>
        <fullName evidence="2">Uncharacterized protein</fullName>
    </submittedName>
</protein>
<feature type="compositionally biased region" description="Basic residues" evidence="1">
    <location>
        <begin position="1"/>
        <end position="22"/>
    </location>
</feature>
<dbReference type="AlphaFoldDB" id="A0AAN7UX62"/>
<evidence type="ECO:0000256" key="1">
    <source>
        <dbReference type="SAM" id="MobiDB-lite"/>
    </source>
</evidence>
<evidence type="ECO:0000313" key="3">
    <source>
        <dbReference type="Proteomes" id="UP001305414"/>
    </source>
</evidence>
<name>A0AAN7UX62_9PEZI</name>
<gene>
    <name evidence="2" type="ORF">RRF57_010800</name>
</gene>
<proteinExistence type="predicted"/>
<accession>A0AAN7UX62</accession>
<dbReference type="EMBL" id="JAWHQM010000048">
    <property type="protein sequence ID" value="KAK5635088.1"/>
    <property type="molecule type" value="Genomic_DNA"/>
</dbReference>
<organism evidence="2 3">
    <name type="scientific">Xylaria bambusicola</name>
    <dbReference type="NCBI Taxonomy" id="326684"/>
    <lineage>
        <taxon>Eukaryota</taxon>
        <taxon>Fungi</taxon>
        <taxon>Dikarya</taxon>
        <taxon>Ascomycota</taxon>
        <taxon>Pezizomycotina</taxon>
        <taxon>Sordariomycetes</taxon>
        <taxon>Xylariomycetidae</taxon>
        <taxon>Xylariales</taxon>
        <taxon>Xylariaceae</taxon>
        <taxon>Xylaria</taxon>
    </lineage>
</organism>
<dbReference type="Proteomes" id="UP001305414">
    <property type="component" value="Unassembled WGS sequence"/>
</dbReference>
<sequence>MEKRRSRKEKMLQKKKRTKGGKGCRTGIFCNESDDSPQRSFNIESSAPIRWEWEREGENNRKHVYRELRVW</sequence>
<comment type="caution">
    <text evidence="2">The sequence shown here is derived from an EMBL/GenBank/DDBJ whole genome shotgun (WGS) entry which is preliminary data.</text>
</comment>
<feature type="region of interest" description="Disordered" evidence="1">
    <location>
        <begin position="1"/>
        <end position="41"/>
    </location>
</feature>
<reference evidence="2 3" key="1">
    <citation type="submission" date="2023-10" db="EMBL/GenBank/DDBJ databases">
        <title>Draft genome sequence of Xylaria bambusicola isolate GMP-LS, the root and basal stem rot pathogen of sugarcane in Indonesia.</title>
        <authorList>
            <person name="Selvaraj P."/>
            <person name="Muralishankar V."/>
            <person name="Muruganantham S."/>
            <person name="Sp S."/>
            <person name="Haryani S."/>
            <person name="Lau K.J.X."/>
            <person name="Naqvi N.I."/>
        </authorList>
    </citation>
    <scope>NUCLEOTIDE SEQUENCE [LARGE SCALE GENOMIC DNA]</scope>
    <source>
        <strain evidence="2">GMP-LS</strain>
    </source>
</reference>